<name>A0A642V5R2_9ASCO</name>
<gene>
    <name evidence="1" type="ORF">TRICI_004514</name>
</gene>
<evidence type="ECO:0000313" key="1">
    <source>
        <dbReference type="EMBL" id="KAA8909447.1"/>
    </source>
</evidence>
<comment type="caution">
    <text evidence="1">The sequence shown here is derived from an EMBL/GenBank/DDBJ whole genome shotgun (WGS) entry which is preliminary data.</text>
</comment>
<dbReference type="AlphaFoldDB" id="A0A642V5R2"/>
<sequence>MTLSSTDIHIGQLLDRDLVSLKNLTIGGVLSLELLEFLRVHFIQVPRIYLQGFVRISDLFNKPSLCSRITTLTVDTFSIKQEPRHMLETVANSLVNLNGFRLHQRFGVAPALRKIMVNDIVFFVKNLLKLRYISLQGPIYNPLAIDWIPSTVEEFRMEINASSASELKHHTTTNKAEKVQRLELLLGQIEESSEIFYKFHFPSLQHLDIDTQFHRYPFSCLWAKELLESYSDDLRSLKIGEYGNGFEFLKWFKGSSRLESLIVHIQSGIRQYEQVREMDLPKLEFLLLSIRMVIQGEGRSPEDVIYCIIKRCQNLGSFWVDRVTFDTLNMSLGFTLHGEKHSKNHIFDKFQVYHRLSPTDNEGSILYRVCVSSFLECCSTKLELEKLNGTHPHICREISGKMSEIV</sequence>
<evidence type="ECO:0000313" key="2">
    <source>
        <dbReference type="Proteomes" id="UP000761534"/>
    </source>
</evidence>
<proteinExistence type="predicted"/>
<accession>A0A642V5R2</accession>
<keyword evidence="2" id="KW-1185">Reference proteome</keyword>
<dbReference type="Proteomes" id="UP000761534">
    <property type="component" value="Unassembled WGS sequence"/>
</dbReference>
<organism evidence="1 2">
    <name type="scientific">Trichomonascus ciferrii</name>
    <dbReference type="NCBI Taxonomy" id="44093"/>
    <lineage>
        <taxon>Eukaryota</taxon>
        <taxon>Fungi</taxon>
        <taxon>Dikarya</taxon>
        <taxon>Ascomycota</taxon>
        <taxon>Saccharomycotina</taxon>
        <taxon>Dipodascomycetes</taxon>
        <taxon>Dipodascales</taxon>
        <taxon>Trichomonascaceae</taxon>
        <taxon>Trichomonascus</taxon>
        <taxon>Trichomonascus ciferrii complex</taxon>
    </lineage>
</organism>
<dbReference type="SUPFAM" id="SSF52047">
    <property type="entry name" value="RNI-like"/>
    <property type="match status" value="1"/>
</dbReference>
<dbReference type="EMBL" id="SWFS01000340">
    <property type="protein sequence ID" value="KAA8909447.1"/>
    <property type="molecule type" value="Genomic_DNA"/>
</dbReference>
<protein>
    <submittedName>
        <fullName evidence="1">Uncharacterized protein</fullName>
    </submittedName>
</protein>
<dbReference type="VEuPathDB" id="FungiDB:TRICI_004514"/>
<reference evidence="1" key="1">
    <citation type="journal article" date="2019" name="G3 (Bethesda)">
        <title>Genome Assemblies of Two Rare Opportunistic Yeast Pathogens: Diutina rugosa (syn. Candida rugosa) and Trichomonascus ciferrii (syn. Candida ciferrii).</title>
        <authorList>
            <person name="Mixao V."/>
            <person name="Saus E."/>
            <person name="Hansen A.P."/>
            <person name="Lass-Florl C."/>
            <person name="Gabaldon T."/>
        </authorList>
    </citation>
    <scope>NUCLEOTIDE SEQUENCE</scope>
    <source>
        <strain evidence="1">CBS 4856</strain>
    </source>
</reference>